<dbReference type="Proteomes" id="UP001201163">
    <property type="component" value="Unassembled WGS sequence"/>
</dbReference>
<comment type="caution">
    <text evidence="1">The sequence shown here is derived from an EMBL/GenBank/DDBJ whole genome shotgun (WGS) entry which is preliminary data.</text>
</comment>
<protein>
    <submittedName>
        <fullName evidence="1">Uncharacterized protein</fullName>
    </submittedName>
</protein>
<name>A0AAD4LM90_9AGAM</name>
<proteinExistence type="predicted"/>
<reference evidence="1" key="1">
    <citation type="submission" date="2022-01" db="EMBL/GenBank/DDBJ databases">
        <title>Comparative genomics reveals a dynamic genome evolution in the ectomycorrhizal milk-cap (Lactarius) mushrooms.</title>
        <authorList>
            <consortium name="DOE Joint Genome Institute"/>
            <person name="Lebreton A."/>
            <person name="Tang N."/>
            <person name="Kuo A."/>
            <person name="LaButti K."/>
            <person name="Drula E."/>
            <person name="Barry K."/>
            <person name="Clum A."/>
            <person name="Lipzen A."/>
            <person name="Mousain D."/>
            <person name="Ng V."/>
            <person name="Wang R."/>
            <person name="Wang X."/>
            <person name="Dai Y."/>
            <person name="Henrissat B."/>
            <person name="Grigoriev I.V."/>
            <person name="Guerin-Laguette A."/>
            <person name="Yu F."/>
            <person name="Martin F.M."/>
        </authorList>
    </citation>
    <scope>NUCLEOTIDE SEQUENCE</scope>
    <source>
        <strain evidence="1">QP</strain>
    </source>
</reference>
<keyword evidence="2" id="KW-1185">Reference proteome</keyword>
<gene>
    <name evidence="1" type="ORF">EDB92DRAFT_1815579</name>
</gene>
<dbReference type="AlphaFoldDB" id="A0AAD4LM90"/>
<evidence type="ECO:0000313" key="2">
    <source>
        <dbReference type="Proteomes" id="UP001201163"/>
    </source>
</evidence>
<organism evidence="1 2">
    <name type="scientific">Lactarius akahatsu</name>
    <dbReference type="NCBI Taxonomy" id="416441"/>
    <lineage>
        <taxon>Eukaryota</taxon>
        <taxon>Fungi</taxon>
        <taxon>Dikarya</taxon>
        <taxon>Basidiomycota</taxon>
        <taxon>Agaricomycotina</taxon>
        <taxon>Agaricomycetes</taxon>
        <taxon>Russulales</taxon>
        <taxon>Russulaceae</taxon>
        <taxon>Lactarius</taxon>
    </lineage>
</organism>
<sequence length="333" mass="36653">MAVRFVVALEPNSEITPIANDPIYIQGTTQNRNAKPEHYQLSWWGYSSKDDRSAQLKAAARPPRAMRAHPANRSCAVLTNQEPTVLRSSPMSSRRLAQFGESVWASRAPMDKFGPSAGEMGGGCAAFVVPELMQVGCMTCAAPGKRNKEGTQKWFPYLDYYQKLVCAIKWQRAVSLYQGGDSMVRLNTNYLGDGFSTRPSCVGARSCAGILVLAAIKLHEGRLQPDWGDSGIAKATGTAEVAGKGGTRRAMIPHGVLLVIMVRRGGDVGDHRDLPMIERSVLYEGMWLDTRTKCGDLYTGQRRFTGGVVKDFNWPVEFMSWVEGSKKITRRTA</sequence>
<evidence type="ECO:0000313" key="1">
    <source>
        <dbReference type="EMBL" id="KAH8993523.1"/>
    </source>
</evidence>
<accession>A0AAD4LM90</accession>
<dbReference type="EMBL" id="JAKELL010000018">
    <property type="protein sequence ID" value="KAH8993523.1"/>
    <property type="molecule type" value="Genomic_DNA"/>
</dbReference>